<evidence type="ECO:0000313" key="1">
    <source>
        <dbReference type="EMBL" id="RIA93579.1"/>
    </source>
</evidence>
<sequence>MSTNNSQISKNDQSNFQELQTLRTLRASLTSVDIFTKQVLQDLEIMTRNYEAISVICERWKNGLEKKDQDKSECNNGESIKQNK</sequence>
<evidence type="ECO:0000313" key="2">
    <source>
        <dbReference type="Proteomes" id="UP000265703"/>
    </source>
</evidence>
<reference evidence="1 2" key="1">
    <citation type="submission" date="2018-06" db="EMBL/GenBank/DDBJ databases">
        <title>Comparative genomics reveals the genomic features of Rhizophagus irregularis, R. cerebriforme, R. diaphanum and Gigaspora rosea, and their symbiotic lifestyle signature.</title>
        <authorList>
            <person name="Morin E."/>
            <person name="San Clemente H."/>
            <person name="Chen E.C.H."/>
            <person name="De La Providencia I."/>
            <person name="Hainaut M."/>
            <person name="Kuo A."/>
            <person name="Kohler A."/>
            <person name="Murat C."/>
            <person name="Tang N."/>
            <person name="Roy S."/>
            <person name="Loubradou J."/>
            <person name="Henrissat B."/>
            <person name="Grigoriev I.V."/>
            <person name="Corradi N."/>
            <person name="Roux C."/>
            <person name="Martin F.M."/>
        </authorList>
    </citation>
    <scope>NUCLEOTIDE SEQUENCE [LARGE SCALE GENOMIC DNA]</scope>
    <source>
        <strain evidence="1 2">DAOM 227022</strain>
    </source>
</reference>
<gene>
    <name evidence="1" type="ORF">C1645_819206</name>
</gene>
<evidence type="ECO:0008006" key="3">
    <source>
        <dbReference type="Google" id="ProtNLM"/>
    </source>
</evidence>
<dbReference type="EMBL" id="QKYT01000101">
    <property type="protein sequence ID" value="RIA93579.1"/>
    <property type="molecule type" value="Genomic_DNA"/>
</dbReference>
<name>A0A397T8D0_9GLOM</name>
<dbReference type="OrthoDB" id="2330118at2759"/>
<organism evidence="1 2">
    <name type="scientific">Glomus cerebriforme</name>
    <dbReference type="NCBI Taxonomy" id="658196"/>
    <lineage>
        <taxon>Eukaryota</taxon>
        <taxon>Fungi</taxon>
        <taxon>Fungi incertae sedis</taxon>
        <taxon>Mucoromycota</taxon>
        <taxon>Glomeromycotina</taxon>
        <taxon>Glomeromycetes</taxon>
        <taxon>Glomerales</taxon>
        <taxon>Glomeraceae</taxon>
        <taxon>Glomus</taxon>
    </lineage>
</organism>
<comment type="caution">
    <text evidence="1">The sequence shown here is derived from an EMBL/GenBank/DDBJ whole genome shotgun (WGS) entry which is preliminary data.</text>
</comment>
<keyword evidence="2" id="KW-1185">Reference proteome</keyword>
<protein>
    <recommendedName>
        <fullName evidence="3">DASH complex subunit DAD2</fullName>
    </recommendedName>
</protein>
<dbReference type="AlphaFoldDB" id="A0A397T8D0"/>
<dbReference type="Proteomes" id="UP000265703">
    <property type="component" value="Unassembled WGS sequence"/>
</dbReference>
<proteinExistence type="predicted"/>
<accession>A0A397T8D0</accession>